<proteinExistence type="predicted"/>
<accession>A0A5M8Q5T8</accession>
<evidence type="ECO:0000256" key="5">
    <source>
        <dbReference type="ARBA" id="ARBA00022833"/>
    </source>
</evidence>
<keyword evidence="7" id="KW-0472">Membrane</keyword>
<name>A0A5M8Q5T8_9LECA</name>
<dbReference type="InterPro" id="IPR011016">
    <property type="entry name" value="Znf_RING-CH"/>
</dbReference>
<dbReference type="Proteomes" id="UP000324767">
    <property type="component" value="Unassembled WGS sequence"/>
</dbReference>
<dbReference type="PANTHER" id="PTHR46283">
    <property type="entry name" value="E3 UBIQUITIN-PROTEIN LIGASE MARCH5"/>
    <property type="match status" value="1"/>
</dbReference>
<keyword evidence="3" id="KW-0479">Metal-binding</keyword>
<evidence type="ECO:0000256" key="6">
    <source>
        <dbReference type="ARBA" id="ARBA00022989"/>
    </source>
</evidence>
<keyword evidence="2" id="KW-0812">Transmembrane</keyword>
<keyword evidence="5" id="KW-0862">Zinc</keyword>
<feature type="compositionally biased region" description="Polar residues" evidence="8">
    <location>
        <begin position="40"/>
        <end position="63"/>
    </location>
</feature>
<dbReference type="PROSITE" id="PS51292">
    <property type="entry name" value="ZF_RING_CH"/>
    <property type="match status" value="1"/>
</dbReference>
<sequence>MMASLPPQASTSQRRQESQNGRASSPPPDIASQLDRRSSHAQSVTSEDSQTVLLNHPSSSTSLPEAEEGKKEQAQASSETDEPRKCWICFADETEDTPTSSAWRSPCPCALTAHESCLLDWVADLEAPGHRKRTGSSAKIQCPQCKSDIFIARPRSIIVDWVTGVEYISGRLVLPGMFITVAGSVLTGCWVHGLSTVFMIFGKQDAIRLLGLESQEGVSARWGFGLPLIPIVLVLSRTTLADNLLPVLPILFFATQSPQNESLDLTLWPPSAAMTVAALPYIRGAYNELFKRLFAERRKRWNKEVQPRAGETGDEGAAGNGQAAGIGGQVDAGDGLDFELNVEVEIVEEEEEDGAPGNNQPPQGENGVGGAAVVQGVAGQNQAQAPAARPPPPRQNNLVITTSQLADTFIGALVFPTISAVMGAILKATLPKTWTSPPGLWDRRRAGLLQTRWGRTIVGGCLFVVLKDTLLLYSRYRVAQDHRKRKVLDYDRKKGKVTGR</sequence>
<evidence type="ECO:0000256" key="2">
    <source>
        <dbReference type="ARBA" id="ARBA00022692"/>
    </source>
</evidence>
<dbReference type="EMBL" id="VXIT01000001">
    <property type="protein sequence ID" value="KAA6416361.1"/>
    <property type="molecule type" value="Genomic_DNA"/>
</dbReference>
<feature type="compositionally biased region" description="Polar residues" evidence="8">
    <location>
        <begin position="7"/>
        <end position="23"/>
    </location>
</feature>
<feature type="region of interest" description="Disordered" evidence="8">
    <location>
        <begin position="1"/>
        <end position="79"/>
    </location>
</feature>
<evidence type="ECO:0000256" key="3">
    <source>
        <dbReference type="ARBA" id="ARBA00022723"/>
    </source>
</evidence>
<feature type="compositionally biased region" description="Gly residues" evidence="8">
    <location>
        <begin position="316"/>
        <end position="328"/>
    </location>
</feature>
<evidence type="ECO:0000259" key="9">
    <source>
        <dbReference type="PROSITE" id="PS51292"/>
    </source>
</evidence>
<evidence type="ECO:0000256" key="7">
    <source>
        <dbReference type="ARBA" id="ARBA00023136"/>
    </source>
</evidence>
<dbReference type="AlphaFoldDB" id="A0A5M8Q5T8"/>
<organism evidence="10 11">
    <name type="scientific">Lasallia pustulata</name>
    <dbReference type="NCBI Taxonomy" id="136370"/>
    <lineage>
        <taxon>Eukaryota</taxon>
        <taxon>Fungi</taxon>
        <taxon>Dikarya</taxon>
        <taxon>Ascomycota</taxon>
        <taxon>Pezizomycotina</taxon>
        <taxon>Lecanoromycetes</taxon>
        <taxon>OSLEUM clade</taxon>
        <taxon>Umbilicariomycetidae</taxon>
        <taxon>Umbilicariales</taxon>
        <taxon>Umbilicariaceae</taxon>
        <taxon>Lasallia</taxon>
    </lineage>
</organism>
<feature type="region of interest" description="Disordered" evidence="8">
    <location>
        <begin position="304"/>
        <end position="328"/>
    </location>
</feature>
<dbReference type="InterPro" id="IPR013083">
    <property type="entry name" value="Znf_RING/FYVE/PHD"/>
</dbReference>
<keyword evidence="4" id="KW-0863">Zinc-finger</keyword>
<dbReference type="Gene3D" id="3.30.40.10">
    <property type="entry name" value="Zinc/RING finger domain, C3HC4 (zinc finger)"/>
    <property type="match status" value="1"/>
</dbReference>
<dbReference type="SUPFAM" id="SSF57850">
    <property type="entry name" value="RING/U-box"/>
    <property type="match status" value="1"/>
</dbReference>
<comment type="caution">
    <text evidence="10">The sequence shown here is derived from an EMBL/GenBank/DDBJ whole genome shotgun (WGS) entry which is preliminary data.</text>
</comment>
<evidence type="ECO:0000256" key="8">
    <source>
        <dbReference type="SAM" id="MobiDB-lite"/>
    </source>
</evidence>
<dbReference type="Pfam" id="PF12906">
    <property type="entry name" value="RINGv"/>
    <property type="match status" value="1"/>
</dbReference>
<feature type="domain" description="RING-CH-type" evidence="9">
    <location>
        <begin position="78"/>
        <end position="152"/>
    </location>
</feature>
<comment type="subcellular location">
    <subcellularLocation>
        <location evidence="1">Membrane</location>
        <topology evidence="1">Multi-pass membrane protein</topology>
    </subcellularLocation>
</comment>
<dbReference type="GO" id="GO:0016020">
    <property type="term" value="C:membrane"/>
    <property type="evidence" value="ECO:0007669"/>
    <property type="project" value="UniProtKB-SubCell"/>
</dbReference>
<evidence type="ECO:0000256" key="1">
    <source>
        <dbReference type="ARBA" id="ARBA00004141"/>
    </source>
</evidence>
<feature type="region of interest" description="Disordered" evidence="8">
    <location>
        <begin position="349"/>
        <end position="370"/>
    </location>
</feature>
<dbReference type="GO" id="GO:0008270">
    <property type="term" value="F:zinc ion binding"/>
    <property type="evidence" value="ECO:0007669"/>
    <property type="project" value="UniProtKB-KW"/>
</dbReference>
<dbReference type="SMART" id="SM00744">
    <property type="entry name" value="RINGv"/>
    <property type="match status" value="1"/>
</dbReference>
<reference evidence="10 11" key="1">
    <citation type="submission" date="2019-09" db="EMBL/GenBank/DDBJ databases">
        <title>The hologenome of the rock-dwelling lichen Lasallia pustulata.</title>
        <authorList>
            <person name="Greshake Tzovaras B."/>
            <person name="Segers F."/>
            <person name="Bicker A."/>
            <person name="Dal Grande F."/>
            <person name="Otte J."/>
            <person name="Hankeln T."/>
            <person name="Schmitt I."/>
            <person name="Ebersberger I."/>
        </authorList>
    </citation>
    <scope>NUCLEOTIDE SEQUENCE [LARGE SCALE GENOMIC DNA]</scope>
    <source>
        <strain evidence="10">A1-1</strain>
    </source>
</reference>
<dbReference type="OrthoDB" id="5817083at2759"/>
<keyword evidence="6" id="KW-1133">Transmembrane helix</keyword>
<protein>
    <recommendedName>
        <fullName evidence="9">RING-CH-type domain-containing protein</fullName>
    </recommendedName>
</protein>
<evidence type="ECO:0000313" key="11">
    <source>
        <dbReference type="Proteomes" id="UP000324767"/>
    </source>
</evidence>
<gene>
    <name evidence="10" type="ORF">FRX48_01081</name>
</gene>
<evidence type="ECO:0000256" key="4">
    <source>
        <dbReference type="ARBA" id="ARBA00022771"/>
    </source>
</evidence>
<evidence type="ECO:0000313" key="10">
    <source>
        <dbReference type="EMBL" id="KAA6416361.1"/>
    </source>
</evidence>